<gene>
    <name evidence="1" type="ORF">SS50377_18335</name>
</gene>
<reference evidence="1" key="1">
    <citation type="journal article" date="2014" name="PLoS Genet.">
        <title>The Genome of Spironucleus salmonicida Highlights a Fish Pathogen Adapted to Fluctuating Environments.</title>
        <authorList>
            <person name="Xu F."/>
            <person name="Jerlstrom-Hultqvist J."/>
            <person name="Einarsson E."/>
            <person name="Astvaldsson A."/>
            <person name="Svard S.G."/>
            <person name="Andersson J.O."/>
        </authorList>
    </citation>
    <scope>NUCLEOTIDE SEQUENCE</scope>
</reference>
<dbReference type="EMBL" id="KI546166">
    <property type="protein sequence ID" value="EST42028.1"/>
    <property type="molecule type" value="Genomic_DNA"/>
</dbReference>
<evidence type="ECO:0000313" key="1">
    <source>
        <dbReference type="EMBL" id="EST42028.1"/>
    </source>
</evidence>
<organism evidence="1">
    <name type="scientific">Spironucleus salmonicida</name>
    <dbReference type="NCBI Taxonomy" id="348837"/>
    <lineage>
        <taxon>Eukaryota</taxon>
        <taxon>Metamonada</taxon>
        <taxon>Diplomonadida</taxon>
        <taxon>Hexamitidae</taxon>
        <taxon>Hexamitinae</taxon>
        <taxon>Spironucleus</taxon>
    </lineage>
</organism>
<protein>
    <submittedName>
        <fullName evidence="1">Uncharacterized protein</fullName>
    </submittedName>
</protein>
<name>V6LCP8_9EUKA</name>
<proteinExistence type="predicted"/>
<accession>V6LCP8</accession>
<dbReference type="AlphaFoldDB" id="V6LCP8"/>
<sequence>MDPIKLCFKSKITTPKDRIYIPVSSRQCFNAHDIARLKNPNLGPQTYQLPRISNEVQIISLQKTARKTVFDEEIQKQNIVTSPAYYSPQISRNIKSQRQYITDRTDSMQVGITGMQKQYNFKYIPLVITQNTPTIKFYKTQRFQPLNPQRENVFLGPGLYDLRK</sequence>